<dbReference type="PROSITE" id="PS51272">
    <property type="entry name" value="SLH"/>
    <property type="match status" value="1"/>
</dbReference>
<gene>
    <name evidence="2" type="ORF">GT019_12560</name>
</gene>
<accession>A0ABW9XPY8</accession>
<comment type="caution">
    <text evidence="2">The sequence shown here is derived from an EMBL/GenBank/DDBJ whole genome shotgun (WGS) entry which is preliminary data.</text>
</comment>
<dbReference type="RefSeq" id="WP_161743522.1">
    <property type="nucleotide sequence ID" value="NZ_JAAAMV010000008.1"/>
</dbReference>
<dbReference type="EMBL" id="JAAAMV010000008">
    <property type="protein sequence ID" value="NBD24707.1"/>
    <property type="molecule type" value="Genomic_DNA"/>
</dbReference>
<proteinExistence type="predicted"/>
<protein>
    <recommendedName>
        <fullName evidence="1">SLH domain-containing protein</fullName>
    </recommendedName>
</protein>
<keyword evidence="3" id="KW-1185">Reference proteome</keyword>
<name>A0ABW9XPY8_9BACL</name>
<feature type="domain" description="SLH" evidence="1">
    <location>
        <begin position="218"/>
        <end position="276"/>
    </location>
</feature>
<reference evidence="2 3" key="1">
    <citation type="submission" date="2020-01" db="EMBL/GenBank/DDBJ databases">
        <title>Paenibacillus soybeanensis sp. nov. isolated from the nodules of soybean (Glycine max(L.) Merr).</title>
        <authorList>
            <person name="Wang H."/>
        </authorList>
    </citation>
    <scope>NUCLEOTIDE SEQUENCE [LARGE SCALE GENOMIC DNA]</scope>
    <source>
        <strain evidence="2 3">T1</strain>
    </source>
</reference>
<sequence length="276" mass="29209">QAGNFNPKAGLTVADATAIANQATQYLKAHQAPHNETITGEQAVQLIKQAVGPKANLQIKIDPNAVVTRESFTYLLIHTLQTSGQLPMLKLVPADIKDGDNIDVDHQGAIQTALALGFVKLDQAGNFNPKAGLSLDDATAIVNQAVQYLKAHQAPSAPHNETITAVEAVQLIKDAAGPKANLQIKIDPNAGVTRESFTYLLVHTLQKGGLLPMLNLVPADIKDGDKIDAANQGAIQTAIALKIVALDANGNFNPKNGLTREDAAAMVKRVHELVKA</sequence>
<dbReference type="Proteomes" id="UP000665561">
    <property type="component" value="Unassembled WGS sequence"/>
</dbReference>
<evidence type="ECO:0000259" key="1">
    <source>
        <dbReference type="PROSITE" id="PS51272"/>
    </source>
</evidence>
<evidence type="ECO:0000313" key="2">
    <source>
        <dbReference type="EMBL" id="NBD24707.1"/>
    </source>
</evidence>
<organism evidence="2 3">
    <name type="scientific">Paenibacillus glycinis</name>
    <dbReference type="NCBI Taxonomy" id="2697035"/>
    <lineage>
        <taxon>Bacteria</taxon>
        <taxon>Bacillati</taxon>
        <taxon>Bacillota</taxon>
        <taxon>Bacilli</taxon>
        <taxon>Bacillales</taxon>
        <taxon>Paenibacillaceae</taxon>
        <taxon>Paenibacillus</taxon>
    </lineage>
</organism>
<evidence type="ECO:0000313" key="3">
    <source>
        <dbReference type="Proteomes" id="UP000665561"/>
    </source>
</evidence>
<dbReference type="InterPro" id="IPR001119">
    <property type="entry name" value="SLH_dom"/>
</dbReference>
<dbReference type="Pfam" id="PF00395">
    <property type="entry name" value="SLH"/>
    <property type="match status" value="2"/>
</dbReference>
<feature type="non-terminal residue" evidence="2">
    <location>
        <position position="1"/>
    </location>
</feature>